<reference evidence="1" key="1">
    <citation type="submission" date="2021-06" db="EMBL/GenBank/DDBJ databases">
        <authorList>
            <person name="Kallberg Y."/>
            <person name="Tangrot J."/>
            <person name="Rosling A."/>
        </authorList>
    </citation>
    <scope>NUCLEOTIDE SEQUENCE</scope>
    <source>
        <strain evidence="1">CL356</strain>
    </source>
</reference>
<protein>
    <submittedName>
        <fullName evidence="1">10463_t:CDS:1</fullName>
    </submittedName>
</protein>
<evidence type="ECO:0000313" key="1">
    <source>
        <dbReference type="EMBL" id="CAG8437479.1"/>
    </source>
</evidence>
<sequence length="709" mass="81343">MLKKKIKTKLFGEEPPVINWHDDLMPASDAIFNPDPLDMIIPIVLPFKTNPVNLILKSPKASIGRFNGLSVNSKIREIITQPKILLFALYPIYRPIHVFYVQAHDSLTTLCYDAYQGLPLHINFHVPGTLLRRFDYPDGGGVGNLNKILEAAQKYVDDNIDNQELYSSPIDWKSGYIQSYLDQGIENQDWLRLFYRTARARNEANVSWICHRFNSKDGGKEIMDFEGFVQRFHRPILWRSHYRGNGFKDLFYTTLRKHLAKSTPVWLKNVDFLEIPVMKEQHFERTYDEERKQSPYKSEKSTPSKDEQRSQNKVKTEPPVYEDQRNKSHSPNSEKGTESEAENKVPPAHEEQSKRTQSLNSEKSTPSKSEQKSQNKVKTESPAHEEQPKKTQTPNSEKSASRKNEQNAQNKIKMEPSAHEEQPKKTQTPNSEKSTSSKNEQKAQSKTKTEPSAREEQPKKTQSPNSEKSNPKSQNKAKTESPAHEEQPKKTQPPKPEKSTSSKNEQKAQNKTKTETSTHEEQPKKTPSSNSEKNGQSKTEQKVKNKTKAESTVHEEQRKKTQPPNSEKNANSKTEQKAKNKTRTEPPNSGKSTHNKTEQKAKNKAEAESQRNKSHSPNNPGHLGKNQRKNLQESQKLHDPKGYYKLLGLDHLILVPDDDGIIKFAFTSTLKRIEASYNGHMHLSPEEKREKDEKTRLLVEARNALRKCR</sequence>
<evidence type="ECO:0000313" key="2">
    <source>
        <dbReference type="Proteomes" id="UP000789525"/>
    </source>
</evidence>
<keyword evidence="2" id="KW-1185">Reference proteome</keyword>
<dbReference type="EMBL" id="CAJVPT010000015">
    <property type="protein sequence ID" value="CAG8437479.1"/>
    <property type="molecule type" value="Genomic_DNA"/>
</dbReference>
<dbReference type="Proteomes" id="UP000789525">
    <property type="component" value="Unassembled WGS sequence"/>
</dbReference>
<name>A0ACA9JUX4_9GLOM</name>
<organism evidence="1 2">
    <name type="scientific">Acaulospora colombiana</name>
    <dbReference type="NCBI Taxonomy" id="27376"/>
    <lineage>
        <taxon>Eukaryota</taxon>
        <taxon>Fungi</taxon>
        <taxon>Fungi incertae sedis</taxon>
        <taxon>Mucoromycota</taxon>
        <taxon>Glomeromycotina</taxon>
        <taxon>Glomeromycetes</taxon>
        <taxon>Diversisporales</taxon>
        <taxon>Acaulosporaceae</taxon>
        <taxon>Acaulospora</taxon>
    </lineage>
</organism>
<proteinExistence type="predicted"/>
<gene>
    <name evidence="1" type="ORF">ACOLOM_LOCUS12</name>
</gene>
<comment type="caution">
    <text evidence="1">The sequence shown here is derived from an EMBL/GenBank/DDBJ whole genome shotgun (WGS) entry which is preliminary data.</text>
</comment>
<accession>A0ACA9JUX4</accession>